<accession>A0A3N4LM25</accession>
<keyword evidence="6" id="KW-0472">Membrane</keyword>
<dbReference type="AlphaFoldDB" id="A0A3N4LM25"/>
<dbReference type="InterPro" id="IPR005720">
    <property type="entry name" value="Dihydroorotate_DH_cat"/>
</dbReference>
<dbReference type="OrthoDB" id="14784at2759"/>
<comment type="pathway">
    <text evidence="2">Pyrimidine metabolism; UMP biosynthesis via de novo pathway.</text>
</comment>
<dbReference type="InParanoid" id="A0A3N4LM25"/>
<dbReference type="Proteomes" id="UP000267821">
    <property type="component" value="Unassembled WGS sequence"/>
</dbReference>
<dbReference type="Gene3D" id="3.20.20.70">
    <property type="entry name" value="Aldolase class I"/>
    <property type="match status" value="1"/>
</dbReference>
<dbReference type="GO" id="GO:0005743">
    <property type="term" value="C:mitochondrial inner membrane"/>
    <property type="evidence" value="ECO:0007669"/>
    <property type="project" value="TreeGrafter"/>
</dbReference>
<dbReference type="GO" id="GO:0004152">
    <property type="term" value="F:dihydroorotate dehydrogenase activity"/>
    <property type="evidence" value="ECO:0007669"/>
    <property type="project" value="InterPro"/>
</dbReference>
<keyword evidence="9" id="KW-1185">Reference proteome</keyword>
<keyword evidence="5" id="KW-0560">Oxidoreductase</keyword>
<dbReference type="SUPFAM" id="SSF51395">
    <property type="entry name" value="FMN-linked oxidoreductases"/>
    <property type="match status" value="1"/>
</dbReference>
<evidence type="ECO:0000256" key="1">
    <source>
        <dbReference type="ARBA" id="ARBA00001917"/>
    </source>
</evidence>
<evidence type="ECO:0000256" key="3">
    <source>
        <dbReference type="ARBA" id="ARBA00022630"/>
    </source>
</evidence>
<evidence type="ECO:0000256" key="4">
    <source>
        <dbReference type="ARBA" id="ARBA00022643"/>
    </source>
</evidence>
<dbReference type="InterPro" id="IPR013785">
    <property type="entry name" value="Aldolase_TIM"/>
</dbReference>
<keyword evidence="3" id="KW-0285">Flavoprotein</keyword>
<name>A0A3N4LM25_9PEZI</name>
<organism evidence="8 9">
    <name type="scientific">Terfezia boudieri ATCC MYA-4762</name>
    <dbReference type="NCBI Taxonomy" id="1051890"/>
    <lineage>
        <taxon>Eukaryota</taxon>
        <taxon>Fungi</taxon>
        <taxon>Dikarya</taxon>
        <taxon>Ascomycota</taxon>
        <taxon>Pezizomycotina</taxon>
        <taxon>Pezizomycetes</taxon>
        <taxon>Pezizales</taxon>
        <taxon>Pezizaceae</taxon>
        <taxon>Terfezia</taxon>
    </lineage>
</organism>
<evidence type="ECO:0000313" key="8">
    <source>
        <dbReference type="EMBL" id="RPB21731.1"/>
    </source>
</evidence>
<comment type="cofactor">
    <cofactor evidence="1">
        <name>FMN</name>
        <dbReference type="ChEBI" id="CHEBI:58210"/>
    </cofactor>
</comment>
<evidence type="ECO:0000256" key="6">
    <source>
        <dbReference type="ARBA" id="ARBA00023136"/>
    </source>
</evidence>
<evidence type="ECO:0000256" key="2">
    <source>
        <dbReference type="ARBA" id="ARBA00004725"/>
    </source>
</evidence>
<dbReference type="GO" id="GO:0009220">
    <property type="term" value="P:pyrimidine ribonucleotide biosynthetic process"/>
    <property type="evidence" value="ECO:0007669"/>
    <property type="project" value="TreeGrafter"/>
</dbReference>
<dbReference type="EMBL" id="ML121557">
    <property type="protein sequence ID" value="RPB21731.1"/>
    <property type="molecule type" value="Genomic_DNA"/>
</dbReference>
<dbReference type="GO" id="GO:0006207">
    <property type="term" value="P:'de novo' pyrimidine nucleobase biosynthetic process"/>
    <property type="evidence" value="ECO:0007669"/>
    <property type="project" value="InterPro"/>
</dbReference>
<dbReference type="CDD" id="cd04738">
    <property type="entry name" value="DHOD_2_like"/>
    <property type="match status" value="1"/>
</dbReference>
<dbReference type="PANTHER" id="PTHR48109:SF4">
    <property type="entry name" value="DIHYDROOROTATE DEHYDROGENASE (QUINONE), MITOCHONDRIAL"/>
    <property type="match status" value="1"/>
</dbReference>
<gene>
    <name evidence="8" type="ORF">L211DRAFT_888617</name>
</gene>
<dbReference type="Pfam" id="PF01180">
    <property type="entry name" value="DHO_dh"/>
    <property type="match status" value="1"/>
</dbReference>
<keyword evidence="4" id="KW-0288">FMN</keyword>
<proteinExistence type="predicted"/>
<evidence type="ECO:0000313" key="9">
    <source>
        <dbReference type="Proteomes" id="UP000267821"/>
    </source>
</evidence>
<evidence type="ECO:0000256" key="5">
    <source>
        <dbReference type="ARBA" id="ARBA00023002"/>
    </source>
</evidence>
<protein>
    <submittedName>
        <fullName evidence="8">FMN-linked oxidoreductase</fullName>
    </submittedName>
</protein>
<sequence>MLFRQLGTSPLPAAAAAGIYASPHILRSRAPACLRQFHIPPQLRPFPQRISLAARVTSRAASTAVSSSPTVKRLRNLILTTALLASLAGGYILATDTRSSLHTYLVPPLIRLLFPGPAGAEPAHAFGVRVLSRLYSLHIPLHDRSGFLNPCHLSITLFGHPLTSPLGIPAGLDKHAEAVDALFAADPALGILEVGCVTPKPQPGNPGVRVWRLKGSEGMLNRYGFNSVGSVEVARRLRERVRKFAAEHHVLARDVMDGLLPDDLPQNTDGVVQQPLPLPASLIPGRLLAVQIGKNATTPADNLPRVVEDYISCVNTLGPYADLLVVNVSSPNTPGLRTLQSRAPLTQILSAVVDAAEKVPRRVKPKVLVKVSPDEDTQAQIADICAAIADSGVSGVIVANTTTRRKGLLGVGVAGEEERVVKEEAGGVSGPTLYPRMRELVGRYRRELDEMGLGDGVGVVVVGCGGVRRGDQVVEVMNRGAAGVWIYTGMVYGGVGTLGRVAREVRKIVRTGKQVEQGK</sequence>
<dbReference type="PANTHER" id="PTHR48109">
    <property type="entry name" value="DIHYDROOROTATE DEHYDROGENASE (QUINONE), MITOCHONDRIAL-RELATED"/>
    <property type="match status" value="1"/>
</dbReference>
<dbReference type="InterPro" id="IPR050074">
    <property type="entry name" value="DHO_dehydrogenase"/>
</dbReference>
<evidence type="ECO:0000259" key="7">
    <source>
        <dbReference type="Pfam" id="PF01180"/>
    </source>
</evidence>
<dbReference type="STRING" id="1051890.A0A3N4LM25"/>
<reference evidence="8 9" key="1">
    <citation type="journal article" date="2018" name="Nat. Ecol. Evol.">
        <title>Pezizomycetes genomes reveal the molecular basis of ectomycorrhizal truffle lifestyle.</title>
        <authorList>
            <person name="Murat C."/>
            <person name="Payen T."/>
            <person name="Noel B."/>
            <person name="Kuo A."/>
            <person name="Morin E."/>
            <person name="Chen J."/>
            <person name="Kohler A."/>
            <person name="Krizsan K."/>
            <person name="Balestrini R."/>
            <person name="Da Silva C."/>
            <person name="Montanini B."/>
            <person name="Hainaut M."/>
            <person name="Levati E."/>
            <person name="Barry K.W."/>
            <person name="Belfiori B."/>
            <person name="Cichocki N."/>
            <person name="Clum A."/>
            <person name="Dockter R.B."/>
            <person name="Fauchery L."/>
            <person name="Guy J."/>
            <person name="Iotti M."/>
            <person name="Le Tacon F."/>
            <person name="Lindquist E.A."/>
            <person name="Lipzen A."/>
            <person name="Malagnac F."/>
            <person name="Mello A."/>
            <person name="Molinier V."/>
            <person name="Miyauchi S."/>
            <person name="Poulain J."/>
            <person name="Riccioni C."/>
            <person name="Rubini A."/>
            <person name="Sitrit Y."/>
            <person name="Splivallo R."/>
            <person name="Traeger S."/>
            <person name="Wang M."/>
            <person name="Zifcakova L."/>
            <person name="Wipf D."/>
            <person name="Zambonelli A."/>
            <person name="Paolocci F."/>
            <person name="Nowrousian M."/>
            <person name="Ottonello S."/>
            <person name="Baldrian P."/>
            <person name="Spatafora J.W."/>
            <person name="Henrissat B."/>
            <person name="Nagy L.G."/>
            <person name="Aury J.M."/>
            <person name="Wincker P."/>
            <person name="Grigoriev I.V."/>
            <person name="Bonfante P."/>
            <person name="Martin F.M."/>
        </authorList>
    </citation>
    <scope>NUCLEOTIDE SEQUENCE [LARGE SCALE GENOMIC DNA]</scope>
    <source>
        <strain evidence="8 9">ATCC MYA-4762</strain>
    </source>
</reference>
<dbReference type="InterPro" id="IPR005719">
    <property type="entry name" value="Dihydroorotate_DH_2"/>
</dbReference>
<feature type="domain" description="Dihydroorotate dehydrogenase catalytic" evidence="7">
    <location>
        <begin position="153"/>
        <end position="508"/>
    </location>
</feature>